<proteinExistence type="predicted"/>
<evidence type="ECO:0000313" key="1">
    <source>
        <dbReference type="EMBL" id="MBA2176128.1"/>
    </source>
</evidence>
<comment type="caution">
    <text evidence="1">The sequence shown here is derived from an EMBL/GenBank/DDBJ whole genome shotgun (WGS) entry which is preliminary data.</text>
</comment>
<dbReference type="EMBL" id="JACEFG010000003">
    <property type="protein sequence ID" value="MBA2176128.1"/>
    <property type="molecule type" value="Genomic_DNA"/>
</dbReference>
<dbReference type="Proteomes" id="UP000571017">
    <property type="component" value="Unassembled WGS sequence"/>
</dbReference>
<name>A0A838CW14_9BACI</name>
<accession>A0A838CW14</accession>
<evidence type="ECO:0008006" key="3">
    <source>
        <dbReference type="Google" id="ProtNLM"/>
    </source>
</evidence>
<keyword evidence="2" id="KW-1185">Reference proteome</keyword>
<sequence>MKRVITIIFSSIVLASCNPTDDSKDAIEVDKNEMNSTSSEEVAIEVNGQEYEPSVLPGCEAGDSCIEIKGDGDVVMFEGSSGEEVKPTEVKADIGDTLSLLFPKDIHEPNSLHYTKINGATYTDEKIENNQIEVSGDKNKNITYLIHAKWNSPDESRTNIFYAFSVN</sequence>
<reference evidence="1 2" key="1">
    <citation type="journal article" date="2004" name="Extremophiles">
        <title>Halobacillus locisalis sp. nov., a halophilic bacterium isolated from a marine solar saltern of the Yellow Sea in Korea.</title>
        <authorList>
            <person name="Yoon J.H."/>
            <person name="Kang K.H."/>
            <person name="Oh T.K."/>
            <person name="Park Y.H."/>
        </authorList>
    </citation>
    <scope>NUCLEOTIDE SEQUENCE [LARGE SCALE GENOMIC DNA]</scope>
    <source>
        <strain evidence="1 2">KCTC 3788</strain>
    </source>
</reference>
<dbReference type="RefSeq" id="WP_181473164.1">
    <property type="nucleotide sequence ID" value="NZ_JACEFG010000003.1"/>
</dbReference>
<organism evidence="1 2">
    <name type="scientific">Halobacillus locisalis</name>
    <dbReference type="NCBI Taxonomy" id="220753"/>
    <lineage>
        <taxon>Bacteria</taxon>
        <taxon>Bacillati</taxon>
        <taxon>Bacillota</taxon>
        <taxon>Bacilli</taxon>
        <taxon>Bacillales</taxon>
        <taxon>Bacillaceae</taxon>
        <taxon>Halobacillus</taxon>
    </lineage>
</organism>
<protein>
    <recommendedName>
        <fullName evidence="3">Lipoprotein</fullName>
    </recommendedName>
</protein>
<dbReference type="AlphaFoldDB" id="A0A838CW14"/>
<dbReference type="PROSITE" id="PS51257">
    <property type="entry name" value="PROKAR_LIPOPROTEIN"/>
    <property type="match status" value="1"/>
</dbReference>
<gene>
    <name evidence="1" type="ORF">H0266_14620</name>
</gene>
<evidence type="ECO:0000313" key="2">
    <source>
        <dbReference type="Proteomes" id="UP000571017"/>
    </source>
</evidence>